<feature type="transmembrane region" description="Helical" evidence="1">
    <location>
        <begin position="12"/>
        <end position="30"/>
    </location>
</feature>
<evidence type="ECO:0000256" key="1">
    <source>
        <dbReference type="SAM" id="Phobius"/>
    </source>
</evidence>
<dbReference type="HOGENOM" id="CLU_1964832_0_0_1"/>
<gene>
    <name evidence="2" type="ORF">PHACADRAFT_136219</name>
</gene>
<sequence length="128" mass="14778">MAEYHYDESGSMAAYFLLTFLLVVLIPLTLSSTSVFSPKQDKNGCPCQECVNHRVKLRPGLFSPRAKRRRVLFILLVGWSFLVFVVYKVATSKIDNKLYNPFEILDISMETSIKDIKSHYKKLSRKLQ</sequence>
<feature type="non-terminal residue" evidence="2">
    <location>
        <position position="128"/>
    </location>
</feature>
<dbReference type="EMBL" id="JH930469">
    <property type="protein sequence ID" value="EKM59035.1"/>
    <property type="molecule type" value="Genomic_DNA"/>
</dbReference>
<dbReference type="GO" id="GO:0008320">
    <property type="term" value="F:protein transmembrane transporter activity"/>
    <property type="evidence" value="ECO:0007669"/>
    <property type="project" value="TreeGrafter"/>
</dbReference>
<dbReference type="PANTHER" id="PTHR24075">
    <property type="entry name" value="SEC63 DOMAIN-CONTAINING"/>
    <property type="match status" value="1"/>
</dbReference>
<keyword evidence="1" id="KW-0812">Transmembrane</keyword>
<dbReference type="OrthoDB" id="1734229at2759"/>
<accession>K5WI47</accession>
<dbReference type="PANTHER" id="PTHR24075:SF0">
    <property type="entry name" value="TRANSLOCATION PROTEIN SEC63 HOMOLOG"/>
    <property type="match status" value="1"/>
</dbReference>
<feature type="transmembrane region" description="Helical" evidence="1">
    <location>
        <begin position="71"/>
        <end position="90"/>
    </location>
</feature>
<dbReference type="GeneID" id="18908359"/>
<dbReference type="KEGG" id="pco:PHACADRAFT_136219"/>
<dbReference type="GO" id="GO:0003723">
    <property type="term" value="F:RNA binding"/>
    <property type="evidence" value="ECO:0007669"/>
    <property type="project" value="TreeGrafter"/>
</dbReference>
<proteinExistence type="predicted"/>
<dbReference type="AlphaFoldDB" id="K5WI47"/>
<dbReference type="GO" id="GO:0031207">
    <property type="term" value="C:Sec62/Sec63 complex"/>
    <property type="evidence" value="ECO:0007669"/>
    <property type="project" value="TreeGrafter"/>
</dbReference>
<dbReference type="InParanoid" id="K5WI47"/>
<reference evidence="2 3" key="1">
    <citation type="journal article" date="2012" name="BMC Genomics">
        <title>Comparative genomics of the white-rot fungi, Phanerochaete carnosa and P. chrysosporium, to elucidate the genetic basis of the distinct wood types they colonize.</title>
        <authorList>
            <person name="Suzuki H."/>
            <person name="MacDonald J."/>
            <person name="Syed K."/>
            <person name="Salamov A."/>
            <person name="Hori C."/>
            <person name="Aerts A."/>
            <person name="Henrissat B."/>
            <person name="Wiebenga A."/>
            <person name="vanKuyk P.A."/>
            <person name="Barry K."/>
            <person name="Lindquist E."/>
            <person name="LaButti K."/>
            <person name="Lapidus A."/>
            <person name="Lucas S."/>
            <person name="Coutinho P."/>
            <person name="Gong Y."/>
            <person name="Samejima M."/>
            <person name="Mahadevan R."/>
            <person name="Abou-Zaid M."/>
            <person name="de Vries R.P."/>
            <person name="Igarashi K."/>
            <person name="Yadav J.S."/>
            <person name="Grigoriev I.V."/>
            <person name="Master E.R."/>
        </authorList>
    </citation>
    <scope>NUCLEOTIDE SEQUENCE [LARGE SCALE GENOMIC DNA]</scope>
    <source>
        <strain evidence="2 3">HHB-10118-sp</strain>
    </source>
</reference>
<name>K5WI47_PHACS</name>
<keyword evidence="1" id="KW-1133">Transmembrane helix</keyword>
<dbReference type="GO" id="GO:0006614">
    <property type="term" value="P:SRP-dependent cotranslational protein targeting to membrane"/>
    <property type="evidence" value="ECO:0007669"/>
    <property type="project" value="TreeGrafter"/>
</dbReference>
<dbReference type="InterPro" id="IPR036869">
    <property type="entry name" value="J_dom_sf"/>
</dbReference>
<keyword evidence="3" id="KW-1185">Reference proteome</keyword>
<dbReference type="RefSeq" id="XP_007391614.1">
    <property type="nucleotide sequence ID" value="XM_007391552.1"/>
</dbReference>
<dbReference type="Proteomes" id="UP000008370">
    <property type="component" value="Unassembled WGS sequence"/>
</dbReference>
<organism evidence="2 3">
    <name type="scientific">Phanerochaete carnosa (strain HHB-10118-sp)</name>
    <name type="common">White-rot fungus</name>
    <name type="synonym">Peniophora carnosa</name>
    <dbReference type="NCBI Taxonomy" id="650164"/>
    <lineage>
        <taxon>Eukaryota</taxon>
        <taxon>Fungi</taxon>
        <taxon>Dikarya</taxon>
        <taxon>Basidiomycota</taxon>
        <taxon>Agaricomycotina</taxon>
        <taxon>Agaricomycetes</taxon>
        <taxon>Polyporales</taxon>
        <taxon>Phanerochaetaceae</taxon>
        <taxon>Phanerochaete</taxon>
    </lineage>
</organism>
<dbReference type="SUPFAM" id="SSF46565">
    <property type="entry name" value="Chaperone J-domain"/>
    <property type="match status" value="1"/>
</dbReference>
<evidence type="ECO:0000313" key="2">
    <source>
        <dbReference type="EMBL" id="EKM59035.1"/>
    </source>
</evidence>
<evidence type="ECO:0008006" key="4">
    <source>
        <dbReference type="Google" id="ProtNLM"/>
    </source>
</evidence>
<dbReference type="GO" id="GO:0006620">
    <property type="term" value="P:post-translational protein targeting to endoplasmic reticulum membrane"/>
    <property type="evidence" value="ECO:0007669"/>
    <property type="project" value="TreeGrafter"/>
</dbReference>
<dbReference type="STRING" id="650164.K5WI47"/>
<protein>
    <recommendedName>
        <fullName evidence="4">J domain-containing protein</fullName>
    </recommendedName>
</protein>
<evidence type="ECO:0000313" key="3">
    <source>
        <dbReference type="Proteomes" id="UP000008370"/>
    </source>
</evidence>
<keyword evidence="1" id="KW-0472">Membrane</keyword>